<dbReference type="InParanoid" id="A0A401GGZ6"/>
<dbReference type="Proteomes" id="UP000287166">
    <property type="component" value="Unassembled WGS sequence"/>
</dbReference>
<dbReference type="EMBL" id="BFAD01000003">
    <property type="protein sequence ID" value="GBE81474.1"/>
    <property type="molecule type" value="Genomic_DNA"/>
</dbReference>
<accession>A0A401GGZ6</accession>
<protein>
    <submittedName>
        <fullName evidence="1">Uncharacterized protein</fullName>
    </submittedName>
</protein>
<dbReference type="GeneID" id="38778391"/>
<reference evidence="1 2" key="1">
    <citation type="journal article" date="2018" name="Sci. Rep.">
        <title>Genome sequence of the cauliflower mushroom Sparassis crispa (Hanabiratake) and its association with beneficial usage.</title>
        <authorList>
            <person name="Kiyama R."/>
            <person name="Furutani Y."/>
            <person name="Kawaguchi K."/>
            <person name="Nakanishi T."/>
        </authorList>
    </citation>
    <scope>NUCLEOTIDE SEQUENCE [LARGE SCALE GENOMIC DNA]</scope>
</reference>
<keyword evidence="2" id="KW-1185">Reference proteome</keyword>
<evidence type="ECO:0000313" key="1">
    <source>
        <dbReference type="EMBL" id="GBE81474.1"/>
    </source>
</evidence>
<name>A0A401GGZ6_9APHY</name>
<gene>
    <name evidence="1" type="ORF">SCP_0312030</name>
</gene>
<proteinExistence type="predicted"/>
<dbReference type="AlphaFoldDB" id="A0A401GGZ6"/>
<comment type="caution">
    <text evidence="1">The sequence shown here is derived from an EMBL/GenBank/DDBJ whole genome shotgun (WGS) entry which is preliminary data.</text>
</comment>
<dbReference type="RefSeq" id="XP_027612387.1">
    <property type="nucleotide sequence ID" value="XM_027756586.1"/>
</dbReference>
<sequence length="120" mass="12886">MVPVDRLAAVAADEVGSDSASITGNGANGLPVDSLAAILPTNEAFSELLVVVADMVPVDNPYFSPRAFLEGNMTLTLWPPNWSLFEDSRIEARSVFAVLRMSSQPPEPSALYFTSRNSVQ</sequence>
<evidence type="ECO:0000313" key="2">
    <source>
        <dbReference type="Proteomes" id="UP000287166"/>
    </source>
</evidence>
<organism evidence="1 2">
    <name type="scientific">Sparassis crispa</name>
    <dbReference type="NCBI Taxonomy" id="139825"/>
    <lineage>
        <taxon>Eukaryota</taxon>
        <taxon>Fungi</taxon>
        <taxon>Dikarya</taxon>
        <taxon>Basidiomycota</taxon>
        <taxon>Agaricomycotina</taxon>
        <taxon>Agaricomycetes</taxon>
        <taxon>Polyporales</taxon>
        <taxon>Sparassidaceae</taxon>
        <taxon>Sparassis</taxon>
    </lineage>
</organism>